<keyword evidence="11 15" id="KW-0472">Membrane</keyword>
<feature type="transmembrane region" description="Helical" evidence="15">
    <location>
        <begin position="899"/>
        <end position="919"/>
    </location>
</feature>
<dbReference type="PANTHER" id="PTHR43394">
    <property type="entry name" value="ATP-DEPENDENT PERMEASE MDL1, MITOCHONDRIAL"/>
    <property type="match status" value="1"/>
</dbReference>
<evidence type="ECO:0000256" key="3">
    <source>
        <dbReference type="ARBA" id="ARBA00012191"/>
    </source>
</evidence>
<feature type="transmembrane region" description="Helical" evidence="15">
    <location>
        <begin position="362"/>
        <end position="380"/>
    </location>
</feature>
<dbReference type="InterPro" id="IPR036640">
    <property type="entry name" value="ABC1_TM_sf"/>
</dbReference>
<feature type="transmembrane region" description="Helical" evidence="15">
    <location>
        <begin position="925"/>
        <end position="944"/>
    </location>
</feature>
<dbReference type="GO" id="GO:0090374">
    <property type="term" value="P:oligopeptide export from mitochondrion"/>
    <property type="evidence" value="ECO:0007669"/>
    <property type="project" value="TreeGrafter"/>
</dbReference>
<dbReference type="PROSITE" id="PS50893">
    <property type="entry name" value="ABC_TRANSPORTER_2"/>
    <property type="match status" value="2"/>
</dbReference>
<dbReference type="GO" id="GO:0097254">
    <property type="term" value="P:renal tubular secretion"/>
    <property type="evidence" value="ECO:0007669"/>
    <property type="project" value="UniProtKB-ARBA"/>
</dbReference>
<dbReference type="eggNOG" id="KOG0055">
    <property type="taxonomic scope" value="Eukaryota"/>
</dbReference>
<feature type="transmembrane region" description="Helical" evidence="15">
    <location>
        <begin position="320"/>
        <end position="342"/>
    </location>
</feature>
<keyword evidence="8" id="KW-0067">ATP-binding</keyword>
<dbReference type="EnsemblMetazoa" id="MDOA006129-RB">
    <property type="protein sequence ID" value="MDOA006129-PB"/>
    <property type="gene ID" value="MDOA006129"/>
</dbReference>
<dbReference type="VEuPathDB" id="VectorBase:MDOA006129"/>
<evidence type="ECO:0000256" key="14">
    <source>
        <dbReference type="SAM" id="MobiDB-lite"/>
    </source>
</evidence>
<evidence type="ECO:0000256" key="15">
    <source>
        <dbReference type="SAM" id="Phobius"/>
    </source>
</evidence>
<dbReference type="EC" id="7.6.2.2" evidence="3"/>
<sequence length="1345" mass="147843">MFPKTNRYSFNHKMTSPGDTATKKKNNILAQFTNPQKKNEEAGEKVPKAPSISFFQLFRYSTISERFMMLIGVLLACIAAGGMPYSIVIYGEFSSLMVDRTVGVGTSSSTLILHLFGGGRKLTNATYEENMEAIREDSMAFGLGSVAGAIALLILIAAAVDILNRTALKQIGRIRKEYLESILKQDMSWFDTASGNNFASQMSENLNKMKEGINEKVVIFIFLIMSFVIAIVASFVYGWQLTLVVLASCPLIIISTALVAKIQSSLTEKELKAYSGAGAVAEEVLGGIRTVFAFSGERKEQERFSQRLIPAETIGRRKGLFSGLGAGTMWFIIYCCYAIAMWYGVSLILNERHDENRHYTPAVLVIILFGVIMGAQNLGFSSPHLESFATAKGAAHSIFTTIDRESSIDPLSDKGEKPADVVGNIEFENIHFRYPARPDVEILKGFSLSIKTGQTVAFVGPSGCGKSTTLQLMQRFYDPLGGCVKLDGRDLRNLNVSWLRSQIGVVGQEPVLFATTIEENIRYGKTDCTMKDIEKAARIANCHDFIMNLPNGYQTKVGERGAQMSGGQKQRIAIARAIIRDPKILLLDEATSALDPTSERRVQDALEVASKGRTTLVVSHRLSTITNADNIVFVKDGVVAEQGTHEELMAKGGLYYELVKISQRREQVDESVDNSQMDFHKKASAENDSEEEDDDDDDGSSSEEEDEGNEVVNVETPQKPSSELGVTNKAYEGSAEEKIGNGLKRKGSKRKRKSKDVEKYKISFSQLMRLNAPEWKFLLIGCVAACLHGATFPIWAVFFGDFFGILSDDDEQVVRDGANFLSYIFIGIGLVAGIGALLQTYMFNTAGVKMTTRLRNMTFQTLLRQEVAYFDDEKNSVGALCARLAGDCSNVQGATGARIGIIVQALSTLSVGVLVAFIFSWQLTLVTLVIIPFLCFSIVLEAKFTESFVANEKQAVEQASQVAVEAITNIRTVTSLGQERDIVKRYSEQIELVDRACAKKLRYRGLVFGLGQCSPILAYGLSLYYGGTLVADGVLPYENIIKVSEALIFGSWMLGQALAYAPNVNDAIMSAGRLLKLFERVPKMQCATSKPFNTADKCEGDITYEDVYFEYPTRKGIPILDNFNLQIPKGSTVALVGPSGSGKSTCVQLLLRYYDPVRGSVNLSNTSTTEFPIDTLRSKMGLVSQEPVLFDRSIAENIAYGNNFRENIPMAEIIEAAKKANIHNFITSLPQGYDTSLGSKGTQLSGGQKQRIAIARAMVRNPTILILDEATSALDMESEKVVQEALDVARSGRTCVTIAHRLTTVRDADLICVLKKGVIVEQGTHDELMAKRGLYYDLYLMQQVA</sequence>
<feature type="transmembrane region" description="Helical" evidence="15">
    <location>
        <begin position="217"/>
        <end position="237"/>
    </location>
</feature>
<dbReference type="FunFam" id="1.20.1560.10:FF:000214">
    <property type="entry name" value="Multidrug resistance protein homolog 49"/>
    <property type="match status" value="1"/>
</dbReference>
<dbReference type="OrthoDB" id="6500128at2759"/>
<feature type="compositionally biased region" description="Acidic residues" evidence="14">
    <location>
        <begin position="687"/>
        <end position="709"/>
    </location>
</feature>
<evidence type="ECO:0000259" key="17">
    <source>
        <dbReference type="PROSITE" id="PS50929"/>
    </source>
</evidence>
<dbReference type="SMART" id="SM00382">
    <property type="entry name" value="AAA"/>
    <property type="match status" value="2"/>
</dbReference>
<evidence type="ECO:0000256" key="11">
    <source>
        <dbReference type="ARBA" id="ARBA00023136"/>
    </source>
</evidence>
<feature type="domain" description="ABC transmembrane type-1" evidence="17">
    <location>
        <begin position="70"/>
        <end position="390"/>
    </location>
</feature>
<dbReference type="SUPFAM" id="SSF90123">
    <property type="entry name" value="ABC transporter transmembrane region"/>
    <property type="match status" value="2"/>
</dbReference>
<keyword evidence="9" id="KW-1278">Translocase</keyword>
<evidence type="ECO:0000256" key="4">
    <source>
        <dbReference type="ARBA" id="ARBA00022448"/>
    </source>
</evidence>
<evidence type="ECO:0000256" key="7">
    <source>
        <dbReference type="ARBA" id="ARBA00022741"/>
    </source>
</evidence>
<dbReference type="Gene3D" id="3.40.50.300">
    <property type="entry name" value="P-loop containing nucleotide triphosphate hydrolases"/>
    <property type="match status" value="2"/>
</dbReference>
<dbReference type="FunFam" id="3.40.50.300:FF:000205">
    <property type="entry name" value="ABC transporter B family member 4"/>
    <property type="match status" value="1"/>
</dbReference>
<feature type="transmembrane region" description="Helical" evidence="15">
    <location>
        <begin position="67"/>
        <end position="90"/>
    </location>
</feature>
<dbReference type="GO" id="GO:0005524">
    <property type="term" value="F:ATP binding"/>
    <property type="evidence" value="ECO:0007669"/>
    <property type="project" value="UniProtKB-KW"/>
</dbReference>
<feature type="transmembrane region" description="Helical" evidence="15">
    <location>
        <begin position="139"/>
        <end position="163"/>
    </location>
</feature>
<reference evidence="18" key="1">
    <citation type="submission" date="2020-05" db="UniProtKB">
        <authorList>
            <consortium name="EnsemblMetazoa"/>
        </authorList>
    </citation>
    <scope>IDENTIFICATION</scope>
    <source>
        <strain evidence="18">Aabys</strain>
    </source>
</reference>
<evidence type="ECO:0000313" key="19">
    <source>
        <dbReference type="Proteomes" id="UP001652621"/>
    </source>
</evidence>
<dbReference type="GO" id="GO:0015421">
    <property type="term" value="F:ABC-type oligopeptide transporter activity"/>
    <property type="evidence" value="ECO:0007669"/>
    <property type="project" value="TreeGrafter"/>
</dbReference>
<dbReference type="GO" id="GO:0008559">
    <property type="term" value="F:ABC-type xenobiotic transporter activity"/>
    <property type="evidence" value="ECO:0007669"/>
    <property type="project" value="UniProtKB-EC"/>
</dbReference>
<keyword evidence="10 15" id="KW-1133">Transmembrane helix</keyword>
<dbReference type="FunFam" id="3.40.50.300:FF:000479">
    <property type="entry name" value="Multidrug resistance protein 1A"/>
    <property type="match status" value="1"/>
</dbReference>
<evidence type="ECO:0000313" key="18">
    <source>
        <dbReference type="EnsemblMetazoa" id="MDOA006129-PB"/>
    </source>
</evidence>
<comment type="catalytic activity">
    <reaction evidence="13">
        <text>ATP + H2O + xenobioticSide 1 = ADP + phosphate + xenobioticSide 2.</text>
        <dbReference type="EC" id="7.6.2.2"/>
    </reaction>
</comment>
<dbReference type="Pfam" id="PF00005">
    <property type="entry name" value="ABC_tran"/>
    <property type="match status" value="2"/>
</dbReference>
<keyword evidence="4" id="KW-0813">Transport</keyword>
<dbReference type="CDD" id="cd03249">
    <property type="entry name" value="ABC_MTABC3_MDL1_MDL2"/>
    <property type="match status" value="2"/>
</dbReference>
<keyword evidence="5 15" id="KW-0812">Transmembrane</keyword>
<dbReference type="Gene3D" id="1.20.1560.10">
    <property type="entry name" value="ABC transporter type 1, transmembrane domain"/>
    <property type="match status" value="1"/>
</dbReference>
<organism evidence="18">
    <name type="scientific">Musca domestica</name>
    <name type="common">House fly</name>
    <dbReference type="NCBI Taxonomy" id="7370"/>
    <lineage>
        <taxon>Eukaryota</taxon>
        <taxon>Metazoa</taxon>
        <taxon>Ecdysozoa</taxon>
        <taxon>Arthropoda</taxon>
        <taxon>Hexapoda</taxon>
        <taxon>Insecta</taxon>
        <taxon>Pterygota</taxon>
        <taxon>Neoptera</taxon>
        <taxon>Endopterygota</taxon>
        <taxon>Diptera</taxon>
        <taxon>Brachycera</taxon>
        <taxon>Muscomorpha</taxon>
        <taxon>Muscoidea</taxon>
        <taxon>Muscidae</taxon>
        <taxon>Musca</taxon>
    </lineage>
</organism>
<evidence type="ECO:0000256" key="1">
    <source>
        <dbReference type="ARBA" id="ARBA00004141"/>
    </source>
</evidence>
<protein>
    <recommendedName>
        <fullName evidence="3">ABC-type xenobiotic transporter</fullName>
        <ecNumber evidence="3">7.6.2.2</ecNumber>
    </recommendedName>
</protein>
<evidence type="ECO:0000256" key="12">
    <source>
        <dbReference type="ARBA" id="ARBA00023180"/>
    </source>
</evidence>
<evidence type="ECO:0000256" key="9">
    <source>
        <dbReference type="ARBA" id="ARBA00022967"/>
    </source>
</evidence>
<keyword evidence="12" id="KW-0325">Glycoprotein</keyword>
<feature type="transmembrane region" description="Helical" evidence="15">
    <location>
        <begin position="820"/>
        <end position="843"/>
    </location>
</feature>
<feature type="region of interest" description="Disordered" evidence="14">
    <location>
        <begin position="667"/>
        <end position="731"/>
    </location>
</feature>
<gene>
    <name evidence="18" type="primary">101895168</name>
    <name evidence="20" type="synonym">LOC101895168</name>
</gene>
<dbReference type="InterPro" id="IPR039421">
    <property type="entry name" value="Type_1_exporter"/>
</dbReference>
<evidence type="ECO:0000256" key="6">
    <source>
        <dbReference type="ARBA" id="ARBA00022737"/>
    </source>
</evidence>
<evidence type="ECO:0000313" key="20">
    <source>
        <dbReference type="RefSeq" id="XP_011295840.1"/>
    </source>
</evidence>
<feature type="domain" description="ABC transmembrane type-1" evidence="17">
    <location>
        <begin position="779"/>
        <end position="1066"/>
    </location>
</feature>
<evidence type="ECO:0000256" key="8">
    <source>
        <dbReference type="ARBA" id="ARBA00022840"/>
    </source>
</evidence>
<dbReference type="InterPro" id="IPR011527">
    <property type="entry name" value="ABC1_TM_dom"/>
</dbReference>
<evidence type="ECO:0000256" key="10">
    <source>
        <dbReference type="ARBA" id="ARBA00022989"/>
    </source>
</evidence>
<dbReference type="InterPro" id="IPR003439">
    <property type="entry name" value="ABC_transporter-like_ATP-bd"/>
</dbReference>
<dbReference type="CDD" id="cd18578">
    <property type="entry name" value="ABC_6TM_Pgp_ABCB1_D2_like"/>
    <property type="match status" value="1"/>
</dbReference>
<evidence type="ECO:0000256" key="13">
    <source>
        <dbReference type="ARBA" id="ARBA00034018"/>
    </source>
</evidence>
<feature type="domain" description="ABC transporter" evidence="16">
    <location>
        <begin position="1102"/>
        <end position="1341"/>
    </location>
</feature>
<feature type="transmembrane region" description="Helical" evidence="15">
    <location>
        <begin position="777"/>
        <end position="800"/>
    </location>
</feature>
<dbReference type="PANTHER" id="PTHR43394:SF27">
    <property type="entry name" value="ATP-DEPENDENT TRANSLOCASE ABCB1-LIKE"/>
    <property type="match status" value="1"/>
</dbReference>
<feature type="transmembrane region" description="Helical" evidence="15">
    <location>
        <begin position="243"/>
        <end position="262"/>
    </location>
</feature>
<dbReference type="InterPro" id="IPR003593">
    <property type="entry name" value="AAA+_ATPase"/>
</dbReference>
<dbReference type="SUPFAM" id="SSF52540">
    <property type="entry name" value="P-loop containing nucleoside triphosphate hydrolases"/>
    <property type="match status" value="2"/>
</dbReference>
<comment type="subcellular location">
    <subcellularLocation>
        <location evidence="1">Membrane</location>
        <topology evidence="1">Multi-pass membrane protein</topology>
    </subcellularLocation>
</comment>
<dbReference type="InterPro" id="IPR017871">
    <property type="entry name" value="ABC_transporter-like_CS"/>
</dbReference>
<evidence type="ECO:0000259" key="16">
    <source>
        <dbReference type="PROSITE" id="PS50893"/>
    </source>
</evidence>
<keyword evidence="6" id="KW-0677">Repeat</keyword>
<accession>A0A1I8MLA5</accession>
<evidence type="ECO:0000256" key="5">
    <source>
        <dbReference type="ARBA" id="ARBA00022692"/>
    </source>
</evidence>
<dbReference type="VEuPathDB" id="VectorBase:MDOMA2_020213"/>
<keyword evidence="7" id="KW-0547">Nucleotide-binding</keyword>
<dbReference type="GO" id="GO:0016887">
    <property type="term" value="F:ATP hydrolysis activity"/>
    <property type="evidence" value="ECO:0007669"/>
    <property type="project" value="InterPro"/>
</dbReference>
<dbReference type="PROSITE" id="PS50929">
    <property type="entry name" value="ABC_TM1F"/>
    <property type="match status" value="2"/>
</dbReference>
<name>A0A1I8MLA5_MUSDO</name>
<proteinExistence type="inferred from homology"/>
<dbReference type="FunFam" id="1.20.1560.10:FF:000009">
    <property type="entry name" value="ABC transporter B family member 1"/>
    <property type="match status" value="1"/>
</dbReference>
<keyword evidence="19" id="KW-1185">Reference proteome</keyword>
<dbReference type="PROSITE" id="PS00211">
    <property type="entry name" value="ABC_TRANSPORTER_1"/>
    <property type="match status" value="2"/>
</dbReference>
<evidence type="ECO:0000256" key="2">
    <source>
        <dbReference type="ARBA" id="ARBA00007577"/>
    </source>
</evidence>
<reference evidence="20" key="2">
    <citation type="submission" date="2025-04" db="UniProtKB">
        <authorList>
            <consortium name="RefSeq"/>
        </authorList>
    </citation>
    <scope>IDENTIFICATION</scope>
    <source>
        <strain evidence="20">Aabys</strain>
    </source>
</reference>
<dbReference type="Pfam" id="PF00664">
    <property type="entry name" value="ABC_membrane"/>
    <property type="match status" value="2"/>
</dbReference>
<dbReference type="InterPro" id="IPR027417">
    <property type="entry name" value="P-loop_NTPase"/>
</dbReference>
<feature type="transmembrane region" description="Helical" evidence="15">
    <location>
        <begin position="1005"/>
        <end position="1025"/>
    </location>
</feature>
<dbReference type="CDD" id="cd18577">
    <property type="entry name" value="ABC_6TM_Pgp_ABCB1_D1_like"/>
    <property type="match status" value="1"/>
</dbReference>
<comment type="similarity">
    <text evidence="2">Belongs to the ABC transporter superfamily. ABCB family. Multidrug resistance exporter (TC 3.A.1.201) subfamily.</text>
</comment>
<dbReference type="RefSeq" id="XP_011295840.1">
    <property type="nucleotide sequence ID" value="XM_011297538.2"/>
</dbReference>
<feature type="domain" description="ABC transporter" evidence="16">
    <location>
        <begin position="425"/>
        <end position="661"/>
    </location>
</feature>
<feature type="compositionally biased region" description="Polar residues" evidence="14">
    <location>
        <begin position="716"/>
        <end position="725"/>
    </location>
</feature>
<dbReference type="GO" id="GO:0017085">
    <property type="term" value="P:response to insecticide"/>
    <property type="evidence" value="ECO:0007669"/>
    <property type="project" value="UniProtKB-ARBA"/>
</dbReference>
<dbReference type="Proteomes" id="UP001652621">
    <property type="component" value="Unplaced"/>
</dbReference>
<dbReference type="GO" id="GO:0005743">
    <property type="term" value="C:mitochondrial inner membrane"/>
    <property type="evidence" value="ECO:0007669"/>
    <property type="project" value="TreeGrafter"/>
</dbReference>